<reference evidence="1" key="1">
    <citation type="submission" date="2016-01" db="EMBL/GenBank/DDBJ databases">
        <authorList>
            <person name="Peeters C."/>
        </authorList>
    </citation>
    <scope>NUCLEOTIDE SEQUENCE</scope>
    <source>
        <strain evidence="1">LMG 29321</strain>
    </source>
</reference>
<evidence type="ECO:0000313" key="1">
    <source>
        <dbReference type="EMBL" id="SAK53145.1"/>
    </source>
</evidence>
<accession>A0A158A631</accession>
<keyword evidence="2" id="KW-1185">Reference proteome</keyword>
<gene>
    <name evidence="1" type="ORF">AWB78_01297</name>
</gene>
<comment type="caution">
    <text evidence="1">The sequence shown here is derived from an EMBL/GenBank/DDBJ whole genome shotgun (WGS) entry which is preliminary data.</text>
</comment>
<proteinExistence type="predicted"/>
<sequence length="126" mass="14613">MTDEELSKFMDERKAFETAMLSLKLTKKALEHATYEDGTYLEWLNNRWIGWQAARRSGVAPRTIIDKRMVERLMAQRGLDKHFEHQALERALEAVLEIQRHSPTRCSCAMKSMSECADAIRALSRV</sequence>
<dbReference type="RefSeq" id="WP_062603298.1">
    <property type="nucleotide sequence ID" value="NZ_FCOX02000004.1"/>
</dbReference>
<dbReference type="EMBL" id="FCOX02000004">
    <property type="protein sequence ID" value="SAK53145.1"/>
    <property type="molecule type" value="Genomic_DNA"/>
</dbReference>
<organism evidence="1 2">
    <name type="scientific">Caballeronia calidae</name>
    <dbReference type="NCBI Taxonomy" id="1777139"/>
    <lineage>
        <taxon>Bacteria</taxon>
        <taxon>Pseudomonadati</taxon>
        <taxon>Pseudomonadota</taxon>
        <taxon>Betaproteobacteria</taxon>
        <taxon>Burkholderiales</taxon>
        <taxon>Burkholderiaceae</taxon>
        <taxon>Caballeronia</taxon>
    </lineage>
</organism>
<evidence type="ECO:0000313" key="2">
    <source>
        <dbReference type="Proteomes" id="UP000071859"/>
    </source>
</evidence>
<dbReference type="Proteomes" id="UP000071859">
    <property type="component" value="Unassembled WGS sequence"/>
</dbReference>
<protein>
    <submittedName>
        <fullName evidence="1">Uncharacterized protein</fullName>
    </submittedName>
</protein>
<name>A0A158A631_9BURK</name>
<dbReference type="AlphaFoldDB" id="A0A158A631"/>